<accession>A0A641AR27</accession>
<dbReference type="Proteomes" id="UP001515100">
    <property type="component" value="Unassembled WGS sequence"/>
</dbReference>
<dbReference type="AlphaFoldDB" id="A0A641AR27"/>
<gene>
    <name evidence="2" type="ORF">ESP62_004265</name>
</gene>
<dbReference type="EMBL" id="SDPP02000001">
    <property type="protein sequence ID" value="KAA1380405.1"/>
    <property type="molecule type" value="Genomic_DNA"/>
</dbReference>
<protein>
    <submittedName>
        <fullName evidence="2">DinB family protein</fullName>
    </submittedName>
</protein>
<evidence type="ECO:0000313" key="3">
    <source>
        <dbReference type="Proteomes" id="UP001515100"/>
    </source>
</evidence>
<dbReference type="RefSeq" id="WP_129180837.1">
    <property type="nucleotide sequence ID" value="NZ_JAGIOG010000001.1"/>
</dbReference>
<dbReference type="NCBIfam" id="NF047843">
    <property type="entry name" value="MST_Rv0443"/>
    <property type="match status" value="1"/>
</dbReference>
<evidence type="ECO:0000259" key="1">
    <source>
        <dbReference type="Pfam" id="PF12867"/>
    </source>
</evidence>
<organism evidence="2 3">
    <name type="scientific">Aeromicrobium fastidiosum</name>
    <dbReference type="NCBI Taxonomy" id="52699"/>
    <lineage>
        <taxon>Bacteria</taxon>
        <taxon>Bacillati</taxon>
        <taxon>Actinomycetota</taxon>
        <taxon>Actinomycetes</taxon>
        <taxon>Propionibacteriales</taxon>
        <taxon>Nocardioidaceae</taxon>
        <taxon>Aeromicrobium</taxon>
    </lineage>
</organism>
<feature type="domain" description="DinB-like" evidence="1">
    <location>
        <begin position="17"/>
        <end position="159"/>
    </location>
</feature>
<dbReference type="Pfam" id="PF12867">
    <property type="entry name" value="DinB_2"/>
    <property type="match status" value="1"/>
</dbReference>
<sequence>MSAGRDLLTDAFGRIHDGVAAVLDGADRTDLTRRVADDANTIGWLVWHLLRVQDSHVADVAATDEVWTSGGFFKRSQLPFDAAATGHGQSSAEVAATDVDPAVLLDYSAAVHAATTAFVDRLADADLDRVVDDSWDPPVTLGARLVSVVEDDLKHLGQAELLAGLLAHA</sequence>
<dbReference type="SUPFAM" id="SSF109854">
    <property type="entry name" value="DinB/YfiT-like putative metalloenzymes"/>
    <property type="match status" value="1"/>
</dbReference>
<name>A0A641AR27_9ACTN</name>
<dbReference type="InterPro" id="IPR024775">
    <property type="entry name" value="DinB-like"/>
</dbReference>
<comment type="caution">
    <text evidence="2">The sequence shown here is derived from an EMBL/GenBank/DDBJ whole genome shotgun (WGS) entry which is preliminary data.</text>
</comment>
<dbReference type="InterPro" id="IPR034660">
    <property type="entry name" value="DinB/YfiT-like"/>
</dbReference>
<proteinExistence type="predicted"/>
<reference evidence="2" key="1">
    <citation type="submission" date="2019-09" db="EMBL/GenBank/DDBJ databases">
        <authorList>
            <person name="Li J."/>
        </authorList>
    </citation>
    <scope>NUCLEOTIDE SEQUENCE [LARGE SCALE GENOMIC DNA]</scope>
    <source>
        <strain evidence="2">NRBC 14897</strain>
    </source>
</reference>
<evidence type="ECO:0000313" key="2">
    <source>
        <dbReference type="EMBL" id="KAA1380405.1"/>
    </source>
</evidence>
<keyword evidence="3" id="KW-1185">Reference proteome</keyword>
<dbReference type="OrthoDB" id="2363925at2"/>
<dbReference type="Gene3D" id="1.20.120.450">
    <property type="entry name" value="dinb family like domain"/>
    <property type="match status" value="1"/>
</dbReference>